<dbReference type="Pfam" id="PF00384">
    <property type="entry name" value="Molybdopterin"/>
    <property type="match status" value="1"/>
</dbReference>
<evidence type="ECO:0000256" key="6">
    <source>
        <dbReference type="ARBA" id="ARBA00023002"/>
    </source>
</evidence>
<dbReference type="KEGG" id="halx:M0R89_21570"/>
<feature type="domain" description="4Fe-4S His(Cys)3-ligated-type" evidence="12">
    <location>
        <begin position="148"/>
        <end position="187"/>
    </location>
</feature>
<evidence type="ECO:0000256" key="5">
    <source>
        <dbReference type="ARBA" id="ARBA00022737"/>
    </source>
</evidence>
<dbReference type="Gene3D" id="2.40.40.20">
    <property type="match status" value="1"/>
</dbReference>
<feature type="region of interest" description="Disordered" evidence="9">
    <location>
        <begin position="1"/>
        <end position="62"/>
    </location>
</feature>
<evidence type="ECO:0000259" key="10">
    <source>
        <dbReference type="PROSITE" id="PS51379"/>
    </source>
</evidence>
<feature type="domain" description="4Fe-4S ferredoxin-type" evidence="10">
    <location>
        <begin position="209"/>
        <end position="242"/>
    </location>
</feature>
<reference evidence="13 14" key="1">
    <citation type="submission" date="2022-04" db="EMBL/GenBank/DDBJ databases">
        <title>Diverse halophilic archaea isolated from saline environments.</title>
        <authorList>
            <person name="Cui H.-L."/>
        </authorList>
    </citation>
    <scope>NUCLEOTIDE SEQUENCE [LARGE SCALE GENOMIC DNA]</scope>
    <source>
        <strain evidence="13 14">XZYJT49</strain>
        <plasmid evidence="13 14">unnamed2</plasmid>
    </source>
</reference>
<feature type="compositionally biased region" description="Acidic residues" evidence="9">
    <location>
        <begin position="1"/>
        <end position="11"/>
    </location>
</feature>
<feature type="region of interest" description="Disordered" evidence="9">
    <location>
        <begin position="299"/>
        <end position="342"/>
    </location>
</feature>
<dbReference type="RefSeq" id="WP_248652816.1">
    <property type="nucleotide sequence ID" value="NZ_CP096661.1"/>
</dbReference>
<gene>
    <name evidence="13" type="ORF">M0R89_21570</name>
</gene>
<evidence type="ECO:0000256" key="3">
    <source>
        <dbReference type="ARBA" id="ARBA00022714"/>
    </source>
</evidence>
<dbReference type="SUPFAM" id="SSF50692">
    <property type="entry name" value="ADC-like"/>
    <property type="match status" value="1"/>
</dbReference>
<keyword evidence="2" id="KW-0004">4Fe-4S</keyword>
<dbReference type="SUPFAM" id="SSF54292">
    <property type="entry name" value="2Fe-2S ferredoxin-like"/>
    <property type="match status" value="1"/>
</dbReference>
<feature type="domain" description="4Fe-4S ferredoxin-type" evidence="10">
    <location>
        <begin position="254"/>
        <end position="283"/>
    </location>
</feature>
<keyword evidence="8" id="KW-0411">Iron-sulfur</keyword>
<dbReference type="Proteomes" id="UP000830729">
    <property type="component" value="Plasmid unnamed2"/>
</dbReference>
<keyword evidence="5" id="KW-0677">Repeat</keyword>
<evidence type="ECO:0000256" key="4">
    <source>
        <dbReference type="ARBA" id="ARBA00022723"/>
    </source>
</evidence>
<dbReference type="InterPro" id="IPR019574">
    <property type="entry name" value="NADH_UbQ_OxRdtase_Gsu_4Fe4S-bd"/>
</dbReference>
<dbReference type="GO" id="GO:0051539">
    <property type="term" value="F:4 iron, 4 sulfur cluster binding"/>
    <property type="evidence" value="ECO:0007669"/>
    <property type="project" value="UniProtKB-KW"/>
</dbReference>
<evidence type="ECO:0000259" key="11">
    <source>
        <dbReference type="PROSITE" id="PS51669"/>
    </source>
</evidence>
<dbReference type="GO" id="GO:0051537">
    <property type="term" value="F:2 iron, 2 sulfur cluster binding"/>
    <property type="evidence" value="ECO:0007669"/>
    <property type="project" value="UniProtKB-KW"/>
</dbReference>
<dbReference type="PROSITE" id="PS00198">
    <property type="entry name" value="4FE4S_FER_1"/>
    <property type="match status" value="1"/>
</dbReference>
<dbReference type="InterPro" id="IPR017900">
    <property type="entry name" value="4Fe4S_Fe_S_CS"/>
</dbReference>
<dbReference type="InterPro" id="IPR009010">
    <property type="entry name" value="Asp_de-COase-like_dom_sf"/>
</dbReference>
<comment type="similarity">
    <text evidence="1">Belongs to the prokaryotic molybdopterin-containing oxidoreductase family.</text>
</comment>
<dbReference type="Pfam" id="PF01568">
    <property type="entry name" value="Molydop_binding"/>
    <property type="match status" value="1"/>
</dbReference>
<evidence type="ECO:0000256" key="8">
    <source>
        <dbReference type="ARBA" id="ARBA00023014"/>
    </source>
</evidence>
<dbReference type="SUPFAM" id="SSF53706">
    <property type="entry name" value="Formate dehydrogenase/DMSO reductase, domains 1-3"/>
    <property type="match status" value="1"/>
</dbReference>
<evidence type="ECO:0000256" key="1">
    <source>
        <dbReference type="ARBA" id="ARBA00010312"/>
    </source>
</evidence>
<feature type="region of interest" description="Disordered" evidence="9">
    <location>
        <begin position="1131"/>
        <end position="1165"/>
    </location>
</feature>
<dbReference type="GO" id="GO:0022904">
    <property type="term" value="P:respiratory electron transport chain"/>
    <property type="evidence" value="ECO:0007669"/>
    <property type="project" value="TreeGrafter"/>
</dbReference>
<organism evidence="13 14">
    <name type="scientific">Halorussus limi</name>
    <dbReference type="NCBI Taxonomy" id="2938695"/>
    <lineage>
        <taxon>Archaea</taxon>
        <taxon>Methanobacteriati</taxon>
        <taxon>Methanobacteriota</taxon>
        <taxon>Stenosarchaea group</taxon>
        <taxon>Halobacteria</taxon>
        <taxon>Halobacteriales</taxon>
        <taxon>Haladaptataceae</taxon>
        <taxon>Halorussus</taxon>
    </lineage>
</organism>
<evidence type="ECO:0000313" key="14">
    <source>
        <dbReference type="Proteomes" id="UP000830729"/>
    </source>
</evidence>
<dbReference type="PANTHER" id="PTHR43105:SF14">
    <property type="entry name" value="FORMATE DEHYDROGENASE H"/>
    <property type="match status" value="1"/>
</dbReference>
<keyword evidence="3" id="KW-0001">2Fe-2S</keyword>
<dbReference type="InterPro" id="IPR041924">
    <property type="entry name" value="Formate_Dh-H_N"/>
</dbReference>
<dbReference type="InterPro" id="IPR006963">
    <property type="entry name" value="Mopterin_OxRdtase_4Fe-4S_dom"/>
</dbReference>
<keyword evidence="13" id="KW-0614">Plasmid</keyword>
<dbReference type="GO" id="GO:0043546">
    <property type="term" value="F:molybdopterin cofactor binding"/>
    <property type="evidence" value="ECO:0007669"/>
    <property type="project" value="InterPro"/>
</dbReference>
<evidence type="ECO:0000313" key="13">
    <source>
        <dbReference type="EMBL" id="UPV76783.1"/>
    </source>
</evidence>
<dbReference type="Gene3D" id="3.10.20.740">
    <property type="match status" value="1"/>
</dbReference>
<dbReference type="PROSITE" id="PS51379">
    <property type="entry name" value="4FE4S_FER_2"/>
    <property type="match status" value="2"/>
</dbReference>
<dbReference type="Gene3D" id="3.30.70.20">
    <property type="match status" value="1"/>
</dbReference>
<dbReference type="GO" id="GO:0046872">
    <property type="term" value="F:metal ion binding"/>
    <property type="evidence" value="ECO:0007669"/>
    <property type="project" value="UniProtKB-KW"/>
</dbReference>
<dbReference type="InterPro" id="IPR036010">
    <property type="entry name" value="2Fe-2S_ferredoxin-like_sf"/>
</dbReference>
<protein>
    <submittedName>
        <fullName evidence="13">Molybdopterin-dependent oxidoreductase</fullName>
    </submittedName>
</protein>
<dbReference type="SUPFAM" id="SSF54862">
    <property type="entry name" value="4Fe-4S ferredoxins"/>
    <property type="match status" value="1"/>
</dbReference>
<dbReference type="SMART" id="SM00926">
    <property type="entry name" value="Molybdop_Fe4S4"/>
    <property type="match status" value="1"/>
</dbReference>
<evidence type="ECO:0000256" key="7">
    <source>
        <dbReference type="ARBA" id="ARBA00023004"/>
    </source>
</evidence>
<dbReference type="PROSITE" id="PS51839">
    <property type="entry name" value="4FE4S_HC3"/>
    <property type="match status" value="1"/>
</dbReference>
<geneLocation type="plasmid" evidence="13 14">
    <name>unnamed2</name>
</geneLocation>
<feature type="domain" description="4Fe-4S Mo/W bis-MGD-type" evidence="11">
    <location>
        <begin position="400"/>
        <end position="458"/>
    </location>
</feature>
<dbReference type="CDD" id="cd00508">
    <property type="entry name" value="MopB_CT_Fdh-Nap-like"/>
    <property type="match status" value="1"/>
</dbReference>
<dbReference type="Pfam" id="PF04879">
    <property type="entry name" value="Molybdop_Fe4S4"/>
    <property type="match status" value="1"/>
</dbReference>
<dbReference type="GO" id="GO:0016020">
    <property type="term" value="C:membrane"/>
    <property type="evidence" value="ECO:0007669"/>
    <property type="project" value="TreeGrafter"/>
</dbReference>
<dbReference type="AlphaFoldDB" id="A0A8U0I170"/>
<dbReference type="InterPro" id="IPR006656">
    <property type="entry name" value="Mopterin_OxRdtase"/>
</dbReference>
<keyword evidence="6" id="KW-0560">Oxidoreductase</keyword>
<dbReference type="CDD" id="cd02753">
    <property type="entry name" value="MopB_Formate-Dh-H"/>
    <property type="match status" value="1"/>
</dbReference>
<evidence type="ECO:0000256" key="2">
    <source>
        <dbReference type="ARBA" id="ARBA00022485"/>
    </source>
</evidence>
<dbReference type="SMART" id="SM00929">
    <property type="entry name" value="NADH-G_4Fe-4S_3"/>
    <property type="match status" value="1"/>
</dbReference>
<dbReference type="GeneID" id="72187847"/>
<feature type="region of interest" description="Disordered" evidence="9">
    <location>
        <begin position="790"/>
        <end position="850"/>
    </location>
</feature>
<dbReference type="Pfam" id="PF12838">
    <property type="entry name" value="Fer4_7"/>
    <property type="match status" value="1"/>
</dbReference>
<dbReference type="FunFam" id="3.30.70.20:FF:000035">
    <property type="entry name" value="Iron hydrogenase 1"/>
    <property type="match status" value="1"/>
</dbReference>
<dbReference type="Gene3D" id="3.40.228.10">
    <property type="entry name" value="Dimethylsulfoxide Reductase, domain 2"/>
    <property type="match status" value="1"/>
</dbReference>
<dbReference type="InterPro" id="IPR027467">
    <property type="entry name" value="MopterinOxRdtase_cofactor_BS"/>
</dbReference>
<dbReference type="InterPro" id="IPR050123">
    <property type="entry name" value="Prok_molybdopt-oxidoreductase"/>
</dbReference>
<feature type="compositionally biased region" description="Basic and acidic residues" evidence="9">
    <location>
        <begin position="317"/>
        <end position="342"/>
    </location>
</feature>
<dbReference type="InterPro" id="IPR006657">
    <property type="entry name" value="MoPterin_dinucl-bd_dom"/>
</dbReference>
<dbReference type="Gene3D" id="2.20.25.90">
    <property type="entry name" value="ADC-like domains"/>
    <property type="match status" value="1"/>
</dbReference>
<dbReference type="Gene3D" id="3.40.50.740">
    <property type="match status" value="2"/>
</dbReference>
<keyword evidence="14" id="KW-1185">Reference proteome</keyword>
<dbReference type="InterPro" id="IPR006655">
    <property type="entry name" value="Mopterin_OxRdtase_prok_CS"/>
</dbReference>
<proteinExistence type="inferred from homology"/>
<dbReference type="PROSITE" id="PS00551">
    <property type="entry name" value="MOLYBDOPTERIN_PROK_1"/>
    <property type="match status" value="1"/>
</dbReference>
<keyword evidence="4" id="KW-0479">Metal-binding</keyword>
<dbReference type="Pfam" id="PF10588">
    <property type="entry name" value="NADH-G_4Fe-4S_3"/>
    <property type="match status" value="1"/>
</dbReference>
<sequence>MSNDDSPDTTSDDGSPGPTEYSPTEATPGVPDVEDPRSDTPLTEDFRTGTANDPEVGVEGDGMTTVTVDGEPVAVPPGSTLVEAIETVDTEDDVPALCYYDRDTEQADQIGPRGTCRTCMVETDEHGVVPACSFPAEDGLDVRTDATDAAEARDVNLDLVLANHNLRCTTCGQNGRCELQDTSIEHGVNEPRYGVFDERDEYAPIDDTSVIQIDRNKCILCNRCVEACNDVQNAGVLRMSGKGDEIHVDFQKPEAETMAESTCISCGHCVTVCPTGSLVEDGLTDATTIPLPGFTQKNSIGAVQESAPVETADTSDEPNRDVPDTDRGSDSARTDGDERSGVARFMEKAKRQATEASGRAADGALERVEHAAESVAEKSLTVGQLFDAAEVVSTGRKRDITVADTTCTYCGVGCRFDLYGKDGEVLGVRPADPDQTPANDFSTCVKGKFGYDFVDSDERLTTPLVKEDGEFREASWDEALDVVAERLTEIRDEHGSESLAVTSSSKATNEENFLAQKFARQVLGTPHVDNCTRLCHSSTVAALKETVGYGAMTNRINEDIGETDCYLVTGSNTTESHPVLATRIVQNVRDGADLFVFDPRETTMAEHADQYTRTKPGADIAWLNGMMRHIIEEDRYDAEFVEERTKHFDELKETVEPYTPEVVEEVTDVSPAELRNAAETIADADTCVYGWAMGLTQHSHGTRNALAVANLALLCGHLGKPRSGLSPFRGQNNVQGGGGDMGPIPNTLPGYQSVEDDEVLDKFEEAWGVRPPDEVGLRITEMFSAIPGVEKTVSGGDADDAYGGDDSGGGDSETSDSGSDDSGGGEQERGTDDPSADEGYTPDNTDLHGMYIVGENPAVSEPDLEHAGEALAALDFLVVQELFMTETAKHADVVLPAASMAEKYGTVTNTERRVQLVRPAVESPGEARTDAAILQDLAGRLGFEWEYGSPADVMDEINDLTPIYGGVTYDRLEEKENGLQWPCWDEDHPGTPYLYDEEFNFDDGLARFVPSELPDERLPAGTEAYPFTLTTGRVLYHWHTGSMTRRVRTSMQHVPESFVTVHPEAAERLGVADGEYVRVESEQGDIVVRANVEETSGPDVLFIPMHFVHGAVNRLTKEEFDPTSKIPQYKVTNVRVRPLGGDPDEEPTSPDELAAGESDTLAGDD</sequence>
<evidence type="ECO:0000259" key="12">
    <source>
        <dbReference type="PROSITE" id="PS51839"/>
    </source>
</evidence>
<dbReference type="PROSITE" id="PS51669">
    <property type="entry name" value="4FE4S_MOW_BIS_MGD"/>
    <property type="match status" value="1"/>
</dbReference>
<name>A0A8U0I170_9EURY</name>
<keyword evidence="7" id="KW-0408">Iron</keyword>
<accession>A0A8U0I170</accession>
<dbReference type="GO" id="GO:0003954">
    <property type="term" value="F:NADH dehydrogenase activity"/>
    <property type="evidence" value="ECO:0007669"/>
    <property type="project" value="TreeGrafter"/>
</dbReference>
<dbReference type="PANTHER" id="PTHR43105">
    <property type="entry name" value="RESPIRATORY NITRATE REDUCTASE"/>
    <property type="match status" value="1"/>
</dbReference>
<dbReference type="Pfam" id="PF13510">
    <property type="entry name" value="Fer2_4"/>
    <property type="match status" value="1"/>
</dbReference>
<dbReference type="PROSITE" id="PS00490">
    <property type="entry name" value="MOLYBDOPTERIN_PROK_2"/>
    <property type="match status" value="1"/>
</dbReference>
<dbReference type="EMBL" id="CP096661">
    <property type="protein sequence ID" value="UPV76783.1"/>
    <property type="molecule type" value="Genomic_DNA"/>
</dbReference>
<dbReference type="InterPro" id="IPR017896">
    <property type="entry name" value="4Fe4S_Fe-S-bd"/>
</dbReference>
<dbReference type="FunFam" id="3.40.228.10:FF:000002">
    <property type="entry name" value="Formate dehydrogenase subunit alpha"/>
    <property type="match status" value="1"/>
</dbReference>
<evidence type="ECO:0000256" key="9">
    <source>
        <dbReference type="SAM" id="MobiDB-lite"/>
    </source>
</evidence>